<gene>
    <name evidence="6" type="ORF">GA0061070_102861</name>
</gene>
<dbReference type="EMBL" id="FMBC01000028">
    <property type="protein sequence ID" value="SCC48834.1"/>
    <property type="molecule type" value="Genomic_DNA"/>
</dbReference>
<organism evidence="6 7">
    <name type="scientific">Kosakonia oryziphila</name>
    <dbReference type="NCBI Taxonomy" id="1005667"/>
    <lineage>
        <taxon>Bacteria</taxon>
        <taxon>Pseudomonadati</taxon>
        <taxon>Pseudomonadota</taxon>
        <taxon>Gammaproteobacteria</taxon>
        <taxon>Enterobacterales</taxon>
        <taxon>Enterobacteriaceae</taxon>
        <taxon>Kosakonia</taxon>
    </lineage>
</organism>
<sequence>MELRYLRYFVAVAQTQHFTRAAEMLGMSQPPLSQQIRRLEQEVGTPLFHRLTRGVELTEAGEAFYEDACQILALSDAALEKAKGIARGINGKLYLGVTSSNAFHIRIFAVLRQFQHDYPQVTLHQKEDNMATLMQELDEGLIDVAFVRLPCENSKIFNLKLIDEEPMLIALHRSHPLADEADLSLSELCDTPLVLFPQAVAPGLYELIYNACLRAGIDISHPQQASQFSSSLSMVSAGFGFAIVPQSMSCFSHPLVTFHRIKGEVLKTDVALAWRKFERSPAVRRFIDNF</sequence>
<evidence type="ECO:0000259" key="5">
    <source>
        <dbReference type="PROSITE" id="PS50931"/>
    </source>
</evidence>
<keyword evidence="4" id="KW-0804">Transcription</keyword>
<evidence type="ECO:0000256" key="1">
    <source>
        <dbReference type="ARBA" id="ARBA00009437"/>
    </source>
</evidence>
<dbReference type="AlphaFoldDB" id="A0A1C4EZ27"/>
<dbReference type="PANTHER" id="PTHR30346:SF30">
    <property type="entry name" value="SMALL NEUTRAL PROTEASE REGULATORY PROTEIN"/>
    <property type="match status" value="1"/>
</dbReference>
<dbReference type="InterPro" id="IPR000847">
    <property type="entry name" value="LysR_HTH_N"/>
</dbReference>
<dbReference type="Proteomes" id="UP000198515">
    <property type="component" value="Unassembled WGS sequence"/>
</dbReference>
<dbReference type="PRINTS" id="PR00039">
    <property type="entry name" value="HTHLYSR"/>
</dbReference>
<protein>
    <submittedName>
        <fullName evidence="6">DNA-binding transcriptional regulator, LysR family</fullName>
    </submittedName>
</protein>
<keyword evidence="3 6" id="KW-0238">DNA-binding</keyword>
<evidence type="ECO:0000256" key="3">
    <source>
        <dbReference type="ARBA" id="ARBA00023125"/>
    </source>
</evidence>
<dbReference type="PANTHER" id="PTHR30346">
    <property type="entry name" value="TRANSCRIPTIONAL DUAL REGULATOR HCAR-RELATED"/>
    <property type="match status" value="1"/>
</dbReference>
<dbReference type="FunFam" id="1.10.10.10:FF:000001">
    <property type="entry name" value="LysR family transcriptional regulator"/>
    <property type="match status" value="1"/>
</dbReference>
<dbReference type="Gene3D" id="1.10.10.10">
    <property type="entry name" value="Winged helix-like DNA-binding domain superfamily/Winged helix DNA-binding domain"/>
    <property type="match status" value="1"/>
</dbReference>
<name>A0A1C4EZ27_9ENTR</name>
<dbReference type="SUPFAM" id="SSF46785">
    <property type="entry name" value="Winged helix' DNA-binding domain"/>
    <property type="match status" value="1"/>
</dbReference>
<keyword evidence="7" id="KW-1185">Reference proteome</keyword>
<dbReference type="CDD" id="cd08451">
    <property type="entry name" value="PBP2_BudR"/>
    <property type="match status" value="1"/>
</dbReference>
<dbReference type="InterPro" id="IPR036390">
    <property type="entry name" value="WH_DNA-bd_sf"/>
</dbReference>
<comment type="similarity">
    <text evidence="1">Belongs to the LysR transcriptional regulatory family.</text>
</comment>
<reference evidence="7" key="1">
    <citation type="submission" date="2016-08" db="EMBL/GenBank/DDBJ databases">
        <authorList>
            <person name="Varghese N."/>
            <person name="Submissions Spin"/>
        </authorList>
    </citation>
    <scope>NUCLEOTIDE SEQUENCE [LARGE SCALE GENOMIC DNA]</scope>
    <source>
        <strain evidence="7">REICA_142</strain>
    </source>
</reference>
<evidence type="ECO:0000313" key="6">
    <source>
        <dbReference type="EMBL" id="SCC48834.1"/>
    </source>
</evidence>
<dbReference type="InterPro" id="IPR037410">
    <property type="entry name" value="BudR_PBP2"/>
</dbReference>
<dbReference type="InterPro" id="IPR005119">
    <property type="entry name" value="LysR_subst-bd"/>
</dbReference>
<dbReference type="Gene3D" id="3.40.190.10">
    <property type="entry name" value="Periplasmic binding protein-like II"/>
    <property type="match status" value="2"/>
</dbReference>
<dbReference type="RefSeq" id="WP_090136761.1">
    <property type="nucleotide sequence ID" value="NZ_FMBC01000028.1"/>
</dbReference>
<accession>A0A1C4EZ27</accession>
<dbReference type="GO" id="GO:0032993">
    <property type="term" value="C:protein-DNA complex"/>
    <property type="evidence" value="ECO:0007669"/>
    <property type="project" value="TreeGrafter"/>
</dbReference>
<proteinExistence type="inferred from homology"/>
<evidence type="ECO:0000313" key="7">
    <source>
        <dbReference type="Proteomes" id="UP000198515"/>
    </source>
</evidence>
<dbReference type="GO" id="GO:0003677">
    <property type="term" value="F:DNA binding"/>
    <property type="evidence" value="ECO:0007669"/>
    <property type="project" value="UniProtKB-KW"/>
</dbReference>
<dbReference type="PROSITE" id="PS50931">
    <property type="entry name" value="HTH_LYSR"/>
    <property type="match status" value="1"/>
</dbReference>
<dbReference type="OrthoDB" id="5289754at2"/>
<evidence type="ECO:0000256" key="4">
    <source>
        <dbReference type="ARBA" id="ARBA00023163"/>
    </source>
</evidence>
<dbReference type="Pfam" id="PF03466">
    <property type="entry name" value="LysR_substrate"/>
    <property type="match status" value="1"/>
</dbReference>
<feature type="domain" description="HTH lysR-type" evidence="5">
    <location>
        <begin position="1"/>
        <end position="58"/>
    </location>
</feature>
<dbReference type="GO" id="GO:0003700">
    <property type="term" value="F:DNA-binding transcription factor activity"/>
    <property type="evidence" value="ECO:0007669"/>
    <property type="project" value="InterPro"/>
</dbReference>
<keyword evidence="2" id="KW-0805">Transcription regulation</keyword>
<dbReference type="Pfam" id="PF00126">
    <property type="entry name" value="HTH_1"/>
    <property type="match status" value="1"/>
</dbReference>
<evidence type="ECO:0000256" key="2">
    <source>
        <dbReference type="ARBA" id="ARBA00023015"/>
    </source>
</evidence>
<dbReference type="SUPFAM" id="SSF53850">
    <property type="entry name" value="Periplasmic binding protein-like II"/>
    <property type="match status" value="1"/>
</dbReference>
<dbReference type="InterPro" id="IPR036388">
    <property type="entry name" value="WH-like_DNA-bd_sf"/>
</dbReference>